<keyword evidence="1" id="KW-1133">Transmembrane helix</keyword>
<evidence type="ECO:0000256" key="1">
    <source>
        <dbReference type="SAM" id="Phobius"/>
    </source>
</evidence>
<dbReference type="HOGENOM" id="CLU_2883465_0_0_9"/>
<dbReference type="AlphaFoldDB" id="C4GDJ3"/>
<keyword evidence="1" id="KW-0812">Transmembrane</keyword>
<evidence type="ECO:0008006" key="4">
    <source>
        <dbReference type="Google" id="ProtNLM"/>
    </source>
</evidence>
<reference evidence="2" key="1">
    <citation type="submission" date="2009-04" db="EMBL/GenBank/DDBJ databases">
        <authorList>
            <person name="Weinstock G."/>
            <person name="Sodergren E."/>
            <person name="Clifton S."/>
            <person name="Fulton L."/>
            <person name="Fulton B."/>
            <person name="Courtney L."/>
            <person name="Fronick C."/>
            <person name="Harrison M."/>
            <person name="Strong C."/>
            <person name="Farmer C."/>
            <person name="Delahaunty K."/>
            <person name="Markovic C."/>
            <person name="Hall O."/>
            <person name="Minx P."/>
            <person name="Tomlinson C."/>
            <person name="Mitreva M."/>
            <person name="Nelson J."/>
            <person name="Hou S."/>
            <person name="Wollam A."/>
            <person name="Pepin K.H."/>
            <person name="Johnson M."/>
            <person name="Bhonagiri V."/>
            <person name="Nash W.E."/>
            <person name="Warren W."/>
            <person name="Chinwalla A."/>
            <person name="Mardis E.R."/>
            <person name="Wilson R.K."/>
        </authorList>
    </citation>
    <scope>NUCLEOTIDE SEQUENCE [LARGE SCALE GENOMIC DNA]</scope>
    <source>
        <strain evidence="2">DSM 14600</strain>
    </source>
</reference>
<dbReference type="STRING" id="626523.GCWU000342_02166"/>
<protein>
    <recommendedName>
        <fullName evidence="4">DUF2975 domain-containing protein</fullName>
    </recommendedName>
</protein>
<proteinExistence type="predicted"/>
<name>C4GDJ3_9FIRM</name>
<keyword evidence="1" id="KW-0472">Membrane</keyword>
<dbReference type="Proteomes" id="UP000003494">
    <property type="component" value="Unassembled WGS sequence"/>
</dbReference>
<dbReference type="EMBL" id="ACIP02000007">
    <property type="protein sequence ID" value="EEP27472.1"/>
    <property type="molecule type" value="Genomic_DNA"/>
</dbReference>
<keyword evidence="3" id="KW-1185">Reference proteome</keyword>
<sequence length="63" mass="7042">MVDNIIITIGEILHHIPALKSLNEPSNLSIPQAGIFVIGVIMFMLCTWASYQKAVKDFEEIDL</sequence>
<evidence type="ECO:0000313" key="3">
    <source>
        <dbReference type="Proteomes" id="UP000003494"/>
    </source>
</evidence>
<evidence type="ECO:0000313" key="2">
    <source>
        <dbReference type="EMBL" id="EEP27472.1"/>
    </source>
</evidence>
<feature type="transmembrane region" description="Helical" evidence="1">
    <location>
        <begin position="30"/>
        <end position="51"/>
    </location>
</feature>
<accession>C4GDJ3</accession>
<gene>
    <name evidence="2" type="ORF">GCWU000342_02166</name>
</gene>
<organism evidence="2 3">
    <name type="scientific">Shuttleworthella satelles DSM 14600</name>
    <dbReference type="NCBI Taxonomy" id="626523"/>
    <lineage>
        <taxon>Bacteria</taxon>
        <taxon>Bacillati</taxon>
        <taxon>Bacillota</taxon>
        <taxon>Clostridia</taxon>
        <taxon>Lachnospirales</taxon>
        <taxon>Lachnospiraceae</taxon>
        <taxon>Shuttleworthella</taxon>
    </lineage>
</organism>
<dbReference type="RefSeq" id="WP_006907143.1">
    <property type="nucleotide sequence ID" value="NZ_GG665867.1"/>
</dbReference>
<comment type="caution">
    <text evidence="2">The sequence shown here is derived from an EMBL/GenBank/DDBJ whole genome shotgun (WGS) entry which is preliminary data.</text>
</comment>